<evidence type="ECO:0000256" key="5">
    <source>
        <dbReference type="SAM" id="SignalP"/>
    </source>
</evidence>
<comment type="similarity">
    <text evidence="4">Belongs to the TonB-dependent receptor family.</text>
</comment>
<reference evidence="8 9" key="1">
    <citation type="submission" date="2020-03" db="EMBL/GenBank/DDBJ databases">
        <title>Genomic Encyclopedia of Type Strains, Phase IV (KMG-IV): sequencing the most valuable type-strain genomes for metagenomic binning, comparative biology and taxonomic classification.</title>
        <authorList>
            <person name="Goeker M."/>
        </authorList>
    </citation>
    <scope>NUCLEOTIDE SEQUENCE [LARGE SCALE GENOMIC DNA]</scope>
    <source>
        <strain evidence="8 9">DSM 19867</strain>
    </source>
</reference>
<dbReference type="Gene3D" id="2.40.170.20">
    <property type="entry name" value="TonB-dependent receptor, beta-barrel domain"/>
    <property type="match status" value="1"/>
</dbReference>
<dbReference type="NCBIfam" id="TIGR01782">
    <property type="entry name" value="TonB-Xanth-Caul"/>
    <property type="match status" value="1"/>
</dbReference>
<proteinExistence type="inferred from homology"/>
<feature type="chain" id="PRO_5032984940" evidence="5">
    <location>
        <begin position="27"/>
        <end position="978"/>
    </location>
</feature>
<feature type="domain" description="TonB-dependent receptor-like beta-barrel" evidence="6">
    <location>
        <begin position="418"/>
        <end position="945"/>
    </location>
</feature>
<gene>
    <name evidence="8" type="ORF">FHS83_000715</name>
</gene>
<evidence type="ECO:0000259" key="6">
    <source>
        <dbReference type="Pfam" id="PF00593"/>
    </source>
</evidence>
<dbReference type="Pfam" id="PF00593">
    <property type="entry name" value="TonB_dep_Rec_b-barrel"/>
    <property type="match status" value="1"/>
</dbReference>
<dbReference type="SUPFAM" id="SSF56935">
    <property type="entry name" value="Porins"/>
    <property type="match status" value="1"/>
</dbReference>
<dbReference type="InterPro" id="IPR010104">
    <property type="entry name" value="TonB_rcpt_bac"/>
</dbReference>
<dbReference type="PANTHER" id="PTHR40980">
    <property type="entry name" value="PLUG DOMAIN-CONTAINING PROTEIN"/>
    <property type="match status" value="1"/>
</dbReference>
<accession>A0A846MWN2</accession>
<comment type="caution">
    <text evidence="8">The sequence shown here is derived from an EMBL/GenBank/DDBJ whole genome shotgun (WGS) entry which is preliminary data.</text>
</comment>
<name>A0A846MWN2_9PROT</name>
<dbReference type="Proteomes" id="UP000570514">
    <property type="component" value="Unassembled WGS sequence"/>
</dbReference>
<keyword evidence="5" id="KW-0732">Signal</keyword>
<keyword evidence="2 4" id="KW-0472">Membrane</keyword>
<evidence type="ECO:0000256" key="3">
    <source>
        <dbReference type="ARBA" id="ARBA00023237"/>
    </source>
</evidence>
<dbReference type="GO" id="GO:0009279">
    <property type="term" value="C:cell outer membrane"/>
    <property type="evidence" value="ECO:0007669"/>
    <property type="project" value="UniProtKB-SubCell"/>
</dbReference>
<keyword evidence="3" id="KW-0998">Cell outer membrane</keyword>
<dbReference type="PANTHER" id="PTHR40980:SF3">
    <property type="entry name" value="TONB-DEPENDENT RECEPTOR-LIKE BETA-BARREL DOMAIN-CONTAINING PROTEIN"/>
    <property type="match status" value="1"/>
</dbReference>
<dbReference type="InterPro" id="IPR012910">
    <property type="entry name" value="Plug_dom"/>
</dbReference>
<dbReference type="EMBL" id="JAASRM010000001">
    <property type="protein sequence ID" value="NIK87397.1"/>
    <property type="molecule type" value="Genomic_DNA"/>
</dbReference>
<organism evidence="8 9">
    <name type="scientific">Rhizomicrobium palustre</name>
    <dbReference type="NCBI Taxonomy" id="189966"/>
    <lineage>
        <taxon>Bacteria</taxon>
        <taxon>Pseudomonadati</taxon>
        <taxon>Pseudomonadota</taxon>
        <taxon>Alphaproteobacteria</taxon>
        <taxon>Micropepsales</taxon>
        <taxon>Micropepsaceae</taxon>
        <taxon>Rhizomicrobium</taxon>
    </lineage>
</organism>
<evidence type="ECO:0000259" key="7">
    <source>
        <dbReference type="Pfam" id="PF07715"/>
    </source>
</evidence>
<evidence type="ECO:0000313" key="8">
    <source>
        <dbReference type="EMBL" id="NIK87397.1"/>
    </source>
</evidence>
<evidence type="ECO:0000256" key="2">
    <source>
        <dbReference type="ARBA" id="ARBA00023136"/>
    </source>
</evidence>
<evidence type="ECO:0000313" key="9">
    <source>
        <dbReference type="Proteomes" id="UP000570514"/>
    </source>
</evidence>
<feature type="signal peptide" evidence="5">
    <location>
        <begin position="1"/>
        <end position="26"/>
    </location>
</feature>
<keyword evidence="9" id="KW-1185">Reference proteome</keyword>
<sequence length="978" mass="106395">MAYFSKRAILLGGACAAAITCTAAQAQSDQAMETVIVTGIRGSLQRSLDIKRESMGVVDAISMEDIGKFPDSNLAAALMRIPGVTVTRAGAPNMGATTTGEATEVTVRGMGPSFNETLFNGRRIPSATGGRAFDFSGLSADMVSALEVYKSPDATLSAGAIGATINVKYPNPFDKNGLTLAASVSTKYQPNDGRFQPNGNFLFSDTFFGGKVGLLVAGAYTKLSTTQFMVSNWGWIGHKTLRPCQLSGYTGPDCSAISADKFLKDGVTPNPKYDINAVPINKNTWFTQDLSYDYNQVQEERKNARVSVQFQPTEKLLVTLDGNYSRDFVYQNQYAFAIWNNSDDMRNIKTSSNGTIVSFQRYAPTDFDTNVSMGIQQTYDVGLNVKYNVNNKFSVTLDFDQAQSSLNPGNDHWGGYSTDYGYGPSSPNGTNGTTFEVVQPGGKTLPYYRNYGPNGDASRFADTSIMGSHVTTTSAQRNRNFVNQLKLEGDWKEEGLTLKFGGNYVADHYHMDYWGPWESSRWQWWSGYGPDSNNPTGVHLPSSLFQGKVNLPTMPGWDASNAIPYLLKVNAADVWSYLNSLPTTTPGFNGTGKSAPYEGITPAGINTFSAGSHQVIFEDTSALFASVATETKFAGMPLKVNVGVRYEYTQVDTRGIDRPLTGLNITVGDATAYDTTFGPSTNMSEKSSYQYLLPNVDLVLQATDDFQLRFDASRTLTRPNLGDLKPNKSGWGGRKGSLGVSGGNPGELPFVSDNLDFGAEWFYAPNSYLAASTYLKSISNYVVTGTSTYITDGKEGRASVIDPNTGTYAVFTLTQPVNGPKANVYGLEVAWQHMFGDSGFGYQMNGTIVQSDKPYNPNNLTTGAFAITGLADSANFVAFYDKDGFQIRFAANWRDSYLNNFGQGQSSGTQFGSEPVFVNGVWTLDANTSYDLTENLNLYFEANNIMDVGYSTRGRFADQVLDVVSTGRSFTLGLHYKL</sequence>
<dbReference type="RefSeq" id="WP_167080980.1">
    <property type="nucleotide sequence ID" value="NZ_BAAADC010000001.1"/>
</dbReference>
<comment type="subcellular location">
    <subcellularLocation>
        <location evidence="1 4">Cell outer membrane</location>
    </subcellularLocation>
</comment>
<evidence type="ECO:0000256" key="4">
    <source>
        <dbReference type="RuleBase" id="RU003357"/>
    </source>
</evidence>
<evidence type="ECO:0000256" key="1">
    <source>
        <dbReference type="ARBA" id="ARBA00004442"/>
    </source>
</evidence>
<keyword evidence="4" id="KW-0798">TonB box</keyword>
<dbReference type="Pfam" id="PF07715">
    <property type="entry name" value="Plug"/>
    <property type="match status" value="1"/>
</dbReference>
<dbReference type="InterPro" id="IPR036942">
    <property type="entry name" value="Beta-barrel_TonB_sf"/>
</dbReference>
<keyword evidence="8" id="KW-0675">Receptor</keyword>
<dbReference type="InterPro" id="IPR037066">
    <property type="entry name" value="Plug_dom_sf"/>
</dbReference>
<protein>
    <submittedName>
        <fullName evidence="8">TonB-dependent receptor</fullName>
    </submittedName>
</protein>
<dbReference type="AlphaFoldDB" id="A0A846MWN2"/>
<feature type="domain" description="TonB-dependent receptor plug" evidence="7">
    <location>
        <begin position="51"/>
        <end position="163"/>
    </location>
</feature>
<dbReference type="Gene3D" id="2.170.130.10">
    <property type="entry name" value="TonB-dependent receptor, plug domain"/>
    <property type="match status" value="1"/>
</dbReference>
<dbReference type="InterPro" id="IPR000531">
    <property type="entry name" value="Beta-barrel_TonB"/>
</dbReference>